<proteinExistence type="predicted"/>
<dbReference type="EMBL" id="UGQU01000003">
    <property type="protein sequence ID" value="STZ63371.1"/>
    <property type="molecule type" value="Genomic_DNA"/>
</dbReference>
<protein>
    <submittedName>
        <fullName evidence="2">Gluconolactonase</fullName>
    </submittedName>
</protein>
<dbReference type="RefSeq" id="WP_115007575.1">
    <property type="nucleotide sequence ID" value="NZ_UGQU01000003.1"/>
</dbReference>
<dbReference type="Pfam" id="PF08450">
    <property type="entry name" value="SGL"/>
    <property type="match status" value="1"/>
</dbReference>
<dbReference type="Gene3D" id="2.120.10.30">
    <property type="entry name" value="TolB, C-terminal domain"/>
    <property type="match status" value="1"/>
</dbReference>
<gene>
    <name evidence="2" type="ORF">NCTC10359_01800</name>
</gene>
<organism evidence="2 3">
    <name type="scientific">Moraxella lacunata</name>
    <dbReference type="NCBI Taxonomy" id="477"/>
    <lineage>
        <taxon>Bacteria</taxon>
        <taxon>Pseudomonadati</taxon>
        <taxon>Pseudomonadota</taxon>
        <taxon>Gammaproteobacteria</taxon>
        <taxon>Moraxellales</taxon>
        <taxon>Moraxellaceae</taxon>
        <taxon>Moraxella</taxon>
    </lineage>
</organism>
<reference evidence="2 3" key="1">
    <citation type="submission" date="2018-06" db="EMBL/GenBank/DDBJ databases">
        <authorList>
            <consortium name="Pathogen Informatics"/>
            <person name="Doyle S."/>
        </authorList>
    </citation>
    <scope>NUCLEOTIDE SEQUENCE [LARGE SCALE GENOMIC DNA]</scope>
    <source>
        <strain evidence="2 3">NCTC10359</strain>
    </source>
</reference>
<dbReference type="STRING" id="477.A9309_12370"/>
<dbReference type="InterPro" id="IPR013658">
    <property type="entry name" value="SGL"/>
</dbReference>
<evidence type="ECO:0000313" key="3">
    <source>
        <dbReference type="Proteomes" id="UP000254437"/>
    </source>
</evidence>
<dbReference type="SUPFAM" id="SSF63829">
    <property type="entry name" value="Calcium-dependent phosphotriesterase"/>
    <property type="match status" value="1"/>
</dbReference>
<dbReference type="AlphaFoldDB" id="A0A378TRT8"/>
<feature type="domain" description="SMP-30/Gluconolactonase/LRE-like region" evidence="1">
    <location>
        <begin position="102"/>
        <end position="182"/>
    </location>
</feature>
<dbReference type="InterPro" id="IPR011042">
    <property type="entry name" value="6-blade_b-propeller_TolB-like"/>
</dbReference>
<sequence>MTHHSGLYLIDSQSKTTQRLIAPKADKPSTQFKNGQPQPHADEMQIHGLSIRAIGGGKSLLYAVNHNGFDQNITRETIEIFEVNANTATPTITWLGNIPMPKDDKGRYLAGNAVVSGADGSIYTTVMMHPDNTLDEMFAGKATGAVYRWTPKSQAFEKLQGTEFNGNNGIELSKDGKFIYVAHMKKWYC</sequence>
<name>A0A378TRT8_MORLA</name>
<dbReference type="Proteomes" id="UP000254437">
    <property type="component" value="Unassembled WGS sequence"/>
</dbReference>
<accession>A0A378TRT8</accession>
<evidence type="ECO:0000313" key="2">
    <source>
        <dbReference type="EMBL" id="STZ63371.1"/>
    </source>
</evidence>
<evidence type="ECO:0000259" key="1">
    <source>
        <dbReference type="Pfam" id="PF08450"/>
    </source>
</evidence>